<dbReference type="PROSITE" id="PS50192">
    <property type="entry name" value="T_SNARE"/>
    <property type="match status" value="1"/>
</dbReference>
<dbReference type="InterPro" id="IPR000727">
    <property type="entry name" value="T_SNARE_dom"/>
</dbReference>
<evidence type="ECO:0000256" key="4">
    <source>
        <dbReference type="ARBA" id="ARBA00022989"/>
    </source>
</evidence>
<feature type="compositionally biased region" description="Basic and acidic residues" evidence="6">
    <location>
        <begin position="1"/>
        <end position="13"/>
    </location>
</feature>
<dbReference type="CDD" id="cd15848">
    <property type="entry name" value="SNARE_syntaxin1-like"/>
    <property type="match status" value="1"/>
</dbReference>
<dbReference type="PANTHER" id="PTHR19957">
    <property type="entry name" value="SYNTAXIN"/>
    <property type="match status" value="1"/>
</dbReference>
<sequence length="280" mass="32548">MNNRLKEFNKYREEDEDDEFETPPDDEVGIALREHQEEVRKIESSMKDVNSYLSKLEKSHKKSIGAVTQEEQTKYDKEISEHNKKISLDVKNIKTYLEEMSGVVKEEKKKEGNSAFVRIAEIHHTNLSRDFANLVKAYQKMQEKHQFEKKKRMKRSIQLVKSDMTEEEIDELCDDPNMNPQNLFKTELKLTSTQKDTLNAELALAIETHAAIQELSRGMAEIHQLFVDFSTILAEQDQLIDNIADNVHKANEYIEKGTKNLKQAKNMTVTKQITKRCIVS</sequence>
<feature type="region of interest" description="Disordered" evidence="6">
    <location>
        <begin position="1"/>
        <end position="26"/>
    </location>
</feature>
<evidence type="ECO:0000313" key="8">
    <source>
        <dbReference type="EMBL" id="KAL0483371.1"/>
    </source>
</evidence>
<dbReference type="GO" id="GO:0000149">
    <property type="term" value="F:SNARE binding"/>
    <property type="evidence" value="ECO:0007669"/>
    <property type="project" value="TreeGrafter"/>
</dbReference>
<evidence type="ECO:0000259" key="7">
    <source>
        <dbReference type="PROSITE" id="PS50192"/>
    </source>
</evidence>
<dbReference type="GO" id="GO:0048278">
    <property type="term" value="P:vesicle docking"/>
    <property type="evidence" value="ECO:0007669"/>
    <property type="project" value="TreeGrafter"/>
</dbReference>
<comment type="subcellular location">
    <subcellularLocation>
        <location evidence="1">Membrane</location>
        <topology evidence="1">Single-pass type IV membrane protein</topology>
    </subcellularLocation>
</comment>
<proteinExistence type="inferred from homology"/>
<dbReference type="SUPFAM" id="SSF47661">
    <property type="entry name" value="t-snare proteins"/>
    <property type="match status" value="1"/>
</dbReference>
<keyword evidence="3" id="KW-0812">Transmembrane</keyword>
<dbReference type="AlphaFoldDB" id="A0AAW2Z0P8"/>
<dbReference type="GO" id="GO:0006886">
    <property type="term" value="P:intracellular protein transport"/>
    <property type="evidence" value="ECO:0007669"/>
    <property type="project" value="TreeGrafter"/>
</dbReference>
<evidence type="ECO:0000256" key="3">
    <source>
        <dbReference type="ARBA" id="ARBA00022692"/>
    </source>
</evidence>
<keyword evidence="5" id="KW-0472">Membrane</keyword>
<dbReference type="EMBL" id="JAOPGA020000950">
    <property type="protein sequence ID" value="KAL0483371.1"/>
    <property type="molecule type" value="Genomic_DNA"/>
</dbReference>
<feature type="domain" description="T-SNARE coiled-coil homology" evidence="7">
    <location>
        <begin position="202"/>
        <end position="264"/>
    </location>
</feature>
<accession>A0AAW2Z0P8</accession>
<name>A0AAW2Z0P8_9EUKA</name>
<dbReference type="GO" id="GO:0006906">
    <property type="term" value="P:vesicle fusion"/>
    <property type="evidence" value="ECO:0007669"/>
    <property type="project" value="TreeGrafter"/>
</dbReference>
<comment type="similarity">
    <text evidence="2">Belongs to the syntaxin family.</text>
</comment>
<dbReference type="GO" id="GO:0012505">
    <property type="term" value="C:endomembrane system"/>
    <property type="evidence" value="ECO:0007669"/>
    <property type="project" value="TreeGrafter"/>
</dbReference>
<evidence type="ECO:0000256" key="5">
    <source>
        <dbReference type="ARBA" id="ARBA00023136"/>
    </source>
</evidence>
<evidence type="ECO:0000256" key="6">
    <source>
        <dbReference type="SAM" id="MobiDB-lite"/>
    </source>
</evidence>
<evidence type="ECO:0000256" key="2">
    <source>
        <dbReference type="ARBA" id="ARBA00009063"/>
    </source>
</evidence>
<dbReference type="Gene3D" id="1.20.58.70">
    <property type="match status" value="1"/>
</dbReference>
<dbReference type="Pfam" id="PF00804">
    <property type="entry name" value="Syntaxin"/>
    <property type="match status" value="1"/>
</dbReference>
<comment type="caution">
    <text evidence="8">The sequence shown here is derived from an EMBL/GenBank/DDBJ whole genome shotgun (WGS) entry which is preliminary data.</text>
</comment>
<gene>
    <name evidence="8" type="ORF">AKO1_014650</name>
</gene>
<dbReference type="GO" id="GO:0005886">
    <property type="term" value="C:plasma membrane"/>
    <property type="evidence" value="ECO:0007669"/>
    <property type="project" value="TreeGrafter"/>
</dbReference>
<reference evidence="8 9" key="1">
    <citation type="submission" date="2024-03" db="EMBL/GenBank/DDBJ databases">
        <title>The Acrasis kona genome and developmental transcriptomes reveal deep origins of eukaryotic multicellular pathways.</title>
        <authorList>
            <person name="Sheikh S."/>
            <person name="Fu C.-J."/>
            <person name="Brown M.W."/>
            <person name="Baldauf S.L."/>
        </authorList>
    </citation>
    <scope>NUCLEOTIDE SEQUENCE [LARGE SCALE GENOMIC DNA]</scope>
    <source>
        <strain evidence="8 9">ATCC MYA-3509</strain>
    </source>
</reference>
<dbReference type="PANTHER" id="PTHR19957:SF307">
    <property type="entry name" value="PROTEIN SSO1-RELATED"/>
    <property type="match status" value="1"/>
</dbReference>
<dbReference type="GO" id="GO:0031201">
    <property type="term" value="C:SNARE complex"/>
    <property type="evidence" value="ECO:0007669"/>
    <property type="project" value="TreeGrafter"/>
</dbReference>
<dbReference type="InterPro" id="IPR010989">
    <property type="entry name" value="SNARE"/>
</dbReference>
<keyword evidence="9" id="KW-1185">Reference proteome</keyword>
<dbReference type="SMART" id="SM00397">
    <property type="entry name" value="t_SNARE"/>
    <property type="match status" value="1"/>
</dbReference>
<protein>
    <submittedName>
        <fullName evidence="8">Syntaxin</fullName>
    </submittedName>
</protein>
<dbReference type="Proteomes" id="UP001431209">
    <property type="component" value="Unassembled WGS sequence"/>
</dbReference>
<evidence type="ECO:0000256" key="1">
    <source>
        <dbReference type="ARBA" id="ARBA00004211"/>
    </source>
</evidence>
<feature type="compositionally biased region" description="Acidic residues" evidence="6">
    <location>
        <begin position="14"/>
        <end position="26"/>
    </location>
</feature>
<dbReference type="GO" id="GO:0005484">
    <property type="term" value="F:SNAP receptor activity"/>
    <property type="evidence" value="ECO:0007669"/>
    <property type="project" value="TreeGrafter"/>
</dbReference>
<dbReference type="InterPro" id="IPR045242">
    <property type="entry name" value="Syntaxin"/>
</dbReference>
<dbReference type="GO" id="GO:0006887">
    <property type="term" value="P:exocytosis"/>
    <property type="evidence" value="ECO:0007669"/>
    <property type="project" value="TreeGrafter"/>
</dbReference>
<dbReference type="InterPro" id="IPR006011">
    <property type="entry name" value="Syntaxin_N"/>
</dbReference>
<keyword evidence="4" id="KW-1133">Transmembrane helix</keyword>
<evidence type="ECO:0000313" key="9">
    <source>
        <dbReference type="Proteomes" id="UP001431209"/>
    </source>
</evidence>
<organism evidence="8 9">
    <name type="scientific">Acrasis kona</name>
    <dbReference type="NCBI Taxonomy" id="1008807"/>
    <lineage>
        <taxon>Eukaryota</taxon>
        <taxon>Discoba</taxon>
        <taxon>Heterolobosea</taxon>
        <taxon>Tetramitia</taxon>
        <taxon>Eutetramitia</taxon>
        <taxon>Acrasidae</taxon>
        <taxon>Acrasis</taxon>
    </lineage>
</organism>